<dbReference type="GO" id="GO:0007165">
    <property type="term" value="P:signal transduction"/>
    <property type="evidence" value="ECO:0007669"/>
    <property type="project" value="UniProtKB-KW"/>
</dbReference>
<keyword evidence="1 2" id="KW-0807">Transducer</keyword>
<accession>M8EH54</accession>
<comment type="caution">
    <text evidence="5">The sequence shown here is derived from an EMBL/GenBank/DDBJ whole genome shotgun (WGS) entry which is preliminary data.</text>
</comment>
<reference evidence="5 6" key="1">
    <citation type="submission" date="2013-03" db="EMBL/GenBank/DDBJ databases">
        <title>Assembly of a new bacterial strain Brevibacillus borstelensis AK1.</title>
        <authorList>
            <person name="Rajan I."/>
            <person name="PoliReddy D."/>
            <person name="Sugumar T."/>
            <person name="Rathinam K."/>
            <person name="Alqarawi S."/>
            <person name="Khalil A.B."/>
            <person name="Sivakumar N."/>
        </authorList>
    </citation>
    <scope>NUCLEOTIDE SEQUENCE [LARGE SCALE GENOMIC DNA]</scope>
    <source>
        <strain evidence="5 6">AK1</strain>
    </source>
</reference>
<dbReference type="OrthoDB" id="9807021at2"/>
<dbReference type="Pfam" id="PF00015">
    <property type="entry name" value="MCPsignal"/>
    <property type="match status" value="1"/>
</dbReference>
<evidence type="ECO:0000256" key="2">
    <source>
        <dbReference type="PROSITE-ProRule" id="PRU00284"/>
    </source>
</evidence>
<sequence length="269" mass="29280">MIDKVLASMPTLSLLFPKATVALADLTHIRYYREGEIHLGLTVDHEVNRQSITYKTLEGGQSIRQTVPRESSRFGIAFHAISVPVRDEEGVLKGALTLILSSDREERTAVLSEELAASVEQMTSWAQNIAATAQQLASSIVEINTNCETVVHAVEENAKVVDIVRSIANQSNLLGLNASIQAAHAGQHGRTFGVVAGEIRALAEQSRHSAENILQGMNDMKQKVATVLKKVEEESAATQEMAASIEQINAALLSLEEMANRLKELAKFQ</sequence>
<dbReference type="SMART" id="SM00283">
    <property type="entry name" value="MA"/>
    <property type="match status" value="1"/>
</dbReference>
<dbReference type="STRING" id="1300222.I532_04310"/>
<proteinExistence type="predicted"/>
<dbReference type="PATRIC" id="fig|1300222.3.peg.889"/>
<dbReference type="PROSITE" id="PS50111">
    <property type="entry name" value="CHEMOTAXIS_TRANSDUC_2"/>
    <property type="match status" value="1"/>
</dbReference>
<evidence type="ECO:0000313" key="6">
    <source>
        <dbReference type="Proteomes" id="UP000012081"/>
    </source>
</evidence>
<dbReference type="Gene3D" id="1.10.287.950">
    <property type="entry name" value="Methyl-accepting chemotaxis protein"/>
    <property type="match status" value="1"/>
</dbReference>
<gene>
    <name evidence="5" type="ORF">I532_04310</name>
</gene>
<keyword evidence="3" id="KW-0175">Coiled coil</keyword>
<dbReference type="Proteomes" id="UP000012081">
    <property type="component" value="Unassembled WGS sequence"/>
</dbReference>
<evidence type="ECO:0000256" key="3">
    <source>
        <dbReference type="SAM" id="Coils"/>
    </source>
</evidence>
<name>M8EH54_9BACL</name>
<dbReference type="GO" id="GO:0016020">
    <property type="term" value="C:membrane"/>
    <property type="evidence" value="ECO:0007669"/>
    <property type="project" value="InterPro"/>
</dbReference>
<dbReference type="AlphaFoldDB" id="M8EH54"/>
<dbReference type="SUPFAM" id="SSF58104">
    <property type="entry name" value="Methyl-accepting chemotaxis protein (MCP) signaling domain"/>
    <property type="match status" value="1"/>
</dbReference>
<evidence type="ECO:0000313" key="5">
    <source>
        <dbReference type="EMBL" id="EMT54800.1"/>
    </source>
</evidence>
<dbReference type="PANTHER" id="PTHR32089:SF112">
    <property type="entry name" value="LYSOZYME-LIKE PROTEIN-RELATED"/>
    <property type="match status" value="1"/>
</dbReference>
<dbReference type="RefSeq" id="WP_003386628.1">
    <property type="nucleotide sequence ID" value="NZ_APBN01000001.1"/>
</dbReference>
<evidence type="ECO:0000256" key="1">
    <source>
        <dbReference type="ARBA" id="ARBA00023224"/>
    </source>
</evidence>
<feature type="coiled-coil region" evidence="3">
    <location>
        <begin position="228"/>
        <end position="265"/>
    </location>
</feature>
<dbReference type="GeneID" id="89498848"/>
<evidence type="ECO:0000259" key="4">
    <source>
        <dbReference type="PROSITE" id="PS50111"/>
    </source>
</evidence>
<dbReference type="PANTHER" id="PTHR32089">
    <property type="entry name" value="METHYL-ACCEPTING CHEMOTAXIS PROTEIN MCPB"/>
    <property type="match status" value="1"/>
</dbReference>
<dbReference type="InterPro" id="IPR004089">
    <property type="entry name" value="MCPsignal_dom"/>
</dbReference>
<protein>
    <submittedName>
        <fullName evidence="5">Methyl-accepting chemotaxis sensory transducer</fullName>
    </submittedName>
</protein>
<dbReference type="EMBL" id="APBN01000001">
    <property type="protein sequence ID" value="EMT54800.1"/>
    <property type="molecule type" value="Genomic_DNA"/>
</dbReference>
<keyword evidence="6" id="KW-1185">Reference proteome</keyword>
<organism evidence="5 6">
    <name type="scientific">Brevibacillus borstelensis AK1</name>
    <dbReference type="NCBI Taxonomy" id="1300222"/>
    <lineage>
        <taxon>Bacteria</taxon>
        <taxon>Bacillati</taxon>
        <taxon>Bacillota</taxon>
        <taxon>Bacilli</taxon>
        <taxon>Bacillales</taxon>
        <taxon>Paenibacillaceae</taxon>
        <taxon>Brevibacillus</taxon>
    </lineage>
</organism>
<feature type="domain" description="Methyl-accepting transducer" evidence="4">
    <location>
        <begin position="113"/>
        <end position="269"/>
    </location>
</feature>